<reference evidence="2 3" key="1">
    <citation type="submission" date="2016-12" db="EMBL/GenBank/DDBJ databases">
        <title>Trade-off between light-utilization and light-protection in marine flavobacteria.</title>
        <authorList>
            <person name="Kumagai Y."/>
            <person name="Yoshizawa S."/>
            <person name="Kogure K."/>
            <person name="Iwasaki W."/>
        </authorList>
    </citation>
    <scope>NUCLEOTIDE SEQUENCE [LARGE SCALE GENOMIC DNA]</scope>
    <source>
        <strain evidence="2 3">NBRC 108759</strain>
    </source>
</reference>
<protein>
    <submittedName>
        <fullName evidence="2">Beta-Ig-H3/fasciclin</fullName>
    </submittedName>
</protein>
<dbReference type="AlphaFoldDB" id="A0A2S7WTE2"/>
<name>A0A2S7WTE2_9FLAO</name>
<sequence>MSLPTFANTDPVDKKKNKEETIVSVAASNDNFTTLVAAVKAADLVKTLNSDGPFTVFAPVNNAFDKLPKGTVANLLKPENKKLLTSILTYHVVAGEFKAKDVVKAITDNGGKFVIKTVQGGKLTASLKDGKVILTDVKGNTATVVITDVDASNGVVHAIDSVVMPQ</sequence>
<evidence type="ECO:0000313" key="2">
    <source>
        <dbReference type="EMBL" id="PQJ80867.1"/>
    </source>
</evidence>
<dbReference type="InterPro" id="IPR036378">
    <property type="entry name" value="FAS1_dom_sf"/>
</dbReference>
<dbReference type="Gene3D" id="2.30.180.10">
    <property type="entry name" value="FAS1 domain"/>
    <property type="match status" value="1"/>
</dbReference>
<dbReference type="PANTHER" id="PTHR10900">
    <property type="entry name" value="PERIOSTIN-RELATED"/>
    <property type="match status" value="1"/>
</dbReference>
<evidence type="ECO:0000259" key="1">
    <source>
        <dbReference type="PROSITE" id="PS50213"/>
    </source>
</evidence>
<dbReference type="SMART" id="SM00554">
    <property type="entry name" value="FAS1"/>
    <property type="match status" value="1"/>
</dbReference>
<keyword evidence="3" id="KW-1185">Reference proteome</keyword>
<dbReference type="Proteomes" id="UP000238882">
    <property type="component" value="Unassembled WGS sequence"/>
</dbReference>
<dbReference type="EMBL" id="MSCN01000001">
    <property type="protein sequence ID" value="PQJ80867.1"/>
    <property type="molecule type" value="Genomic_DNA"/>
</dbReference>
<dbReference type="PANTHER" id="PTHR10900:SF77">
    <property type="entry name" value="FI19380P1"/>
    <property type="match status" value="1"/>
</dbReference>
<proteinExistence type="predicted"/>
<dbReference type="SUPFAM" id="SSF82153">
    <property type="entry name" value="FAS1 domain"/>
    <property type="match status" value="1"/>
</dbReference>
<gene>
    <name evidence="2" type="ORF">BTO18_02075</name>
</gene>
<dbReference type="FunFam" id="2.30.180.10:FF:000019">
    <property type="entry name" value="Cell surface lipoprotein"/>
    <property type="match status" value="1"/>
</dbReference>
<comment type="caution">
    <text evidence="2">The sequence shown here is derived from an EMBL/GenBank/DDBJ whole genome shotgun (WGS) entry which is preliminary data.</text>
</comment>
<dbReference type="InterPro" id="IPR000782">
    <property type="entry name" value="FAS1_domain"/>
</dbReference>
<dbReference type="Pfam" id="PF02469">
    <property type="entry name" value="Fasciclin"/>
    <property type="match status" value="1"/>
</dbReference>
<dbReference type="PROSITE" id="PS50213">
    <property type="entry name" value="FAS1"/>
    <property type="match status" value="1"/>
</dbReference>
<organism evidence="2 3">
    <name type="scientific">Polaribacter porphyrae</name>
    <dbReference type="NCBI Taxonomy" id="1137780"/>
    <lineage>
        <taxon>Bacteria</taxon>
        <taxon>Pseudomonadati</taxon>
        <taxon>Bacteroidota</taxon>
        <taxon>Flavobacteriia</taxon>
        <taxon>Flavobacteriales</taxon>
        <taxon>Flavobacteriaceae</taxon>
    </lineage>
</organism>
<feature type="domain" description="FAS1" evidence="1">
    <location>
        <begin position="19"/>
        <end position="163"/>
    </location>
</feature>
<evidence type="ECO:0000313" key="3">
    <source>
        <dbReference type="Proteomes" id="UP000238882"/>
    </source>
</evidence>
<accession>A0A2S7WTE2</accession>
<dbReference type="GO" id="GO:0005615">
    <property type="term" value="C:extracellular space"/>
    <property type="evidence" value="ECO:0007669"/>
    <property type="project" value="TreeGrafter"/>
</dbReference>
<dbReference type="InterPro" id="IPR050904">
    <property type="entry name" value="Adhesion/Biosynth-related"/>
</dbReference>